<evidence type="ECO:0000259" key="3">
    <source>
        <dbReference type="PROSITE" id="PS01031"/>
    </source>
</evidence>
<reference evidence="4 5" key="1">
    <citation type="journal article" date="2014" name="Nature">
        <title>An environmental bacterial taxon with a large and distinct metabolic repertoire.</title>
        <authorList>
            <person name="Wilson M.C."/>
            <person name="Mori T."/>
            <person name="Ruckert C."/>
            <person name="Uria A.R."/>
            <person name="Helf M.J."/>
            <person name="Takada K."/>
            <person name="Gernert C."/>
            <person name="Steffens U.A."/>
            <person name="Heycke N."/>
            <person name="Schmitt S."/>
            <person name="Rinke C."/>
            <person name="Helfrich E.J."/>
            <person name="Brachmann A.O."/>
            <person name="Gurgui C."/>
            <person name="Wakimoto T."/>
            <person name="Kracht M."/>
            <person name="Crusemann M."/>
            <person name="Hentschel U."/>
            <person name="Abe I."/>
            <person name="Matsunaga S."/>
            <person name="Kalinowski J."/>
            <person name="Takeyama H."/>
            <person name="Piel J."/>
        </authorList>
    </citation>
    <scope>NUCLEOTIDE SEQUENCE [LARGE SCALE GENOMIC DNA]</scope>
    <source>
        <strain evidence="5">TSY2</strain>
    </source>
</reference>
<dbReference type="EMBL" id="AZHX01001209">
    <property type="protein sequence ID" value="ETX04485.1"/>
    <property type="molecule type" value="Genomic_DNA"/>
</dbReference>
<dbReference type="InterPro" id="IPR008978">
    <property type="entry name" value="HSP20-like_chaperone"/>
</dbReference>
<proteinExistence type="inferred from homology"/>
<name>W4M2R6_9BACT</name>
<dbReference type="PANTHER" id="PTHR11527">
    <property type="entry name" value="HEAT-SHOCK PROTEIN 20 FAMILY MEMBER"/>
    <property type="match status" value="1"/>
</dbReference>
<dbReference type="HOGENOM" id="CLU_046737_12_1_7"/>
<keyword evidence="5" id="KW-1185">Reference proteome</keyword>
<evidence type="ECO:0000313" key="4">
    <source>
        <dbReference type="EMBL" id="ETX04485.1"/>
    </source>
</evidence>
<evidence type="ECO:0000313" key="5">
    <source>
        <dbReference type="Proteomes" id="UP000019140"/>
    </source>
</evidence>
<dbReference type="Gene3D" id="2.60.40.790">
    <property type="match status" value="1"/>
</dbReference>
<dbReference type="CDD" id="cd06464">
    <property type="entry name" value="ACD_sHsps-like"/>
    <property type="match status" value="1"/>
</dbReference>
<dbReference type="PROSITE" id="PS01031">
    <property type="entry name" value="SHSP"/>
    <property type="match status" value="1"/>
</dbReference>
<protein>
    <recommendedName>
        <fullName evidence="3">SHSP domain-containing protein</fullName>
    </recommendedName>
</protein>
<dbReference type="AlphaFoldDB" id="W4M2R6"/>
<dbReference type="Pfam" id="PF00011">
    <property type="entry name" value="HSP20"/>
    <property type="match status" value="1"/>
</dbReference>
<gene>
    <name evidence="4" type="ORF">ETSY2_28540</name>
</gene>
<comment type="similarity">
    <text evidence="1 2">Belongs to the small heat shock protein (HSP20) family.</text>
</comment>
<dbReference type="InterPro" id="IPR031107">
    <property type="entry name" value="Small_HSP"/>
</dbReference>
<dbReference type="InterPro" id="IPR002068">
    <property type="entry name" value="A-crystallin/Hsp20_dom"/>
</dbReference>
<organism evidence="4 5">
    <name type="scientific">Candidatus Entotheonella gemina</name>
    <dbReference type="NCBI Taxonomy" id="1429439"/>
    <lineage>
        <taxon>Bacteria</taxon>
        <taxon>Pseudomonadati</taxon>
        <taxon>Nitrospinota/Tectimicrobiota group</taxon>
        <taxon>Candidatus Tectimicrobiota</taxon>
        <taxon>Candidatus Entotheonellia</taxon>
        <taxon>Candidatus Entotheonellales</taxon>
        <taxon>Candidatus Entotheonellaceae</taxon>
        <taxon>Candidatus Entotheonella</taxon>
    </lineage>
</organism>
<evidence type="ECO:0000256" key="1">
    <source>
        <dbReference type="PROSITE-ProRule" id="PRU00285"/>
    </source>
</evidence>
<feature type="domain" description="SHSP" evidence="3">
    <location>
        <begin position="40"/>
        <end position="153"/>
    </location>
</feature>
<comment type="caution">
    <text evidence="4">The sequence shown here is derived from an EMBL/GenBank/DDBJ whole genome shotgun (WGS) entry which is preliminary data.</text>
</comment>
<accession>W4M2R6</accession>
<dbReference type="Proteomes" id="UP000019140">
    <property type="component" value="Unassembled WGS sequence"/>
</dbReference>
<dbReference type="SUPFAM" id="SSF49764">
    <property type="entry name" value="HSP20-like chaperones"/>
    <property type="match status" value="1"/>
</dbReference>
<sequence>MANTWNPWREIEVLRRDIDRAFNHAGETNGSRFRSAFLPGRAARQYPRVNLSEDHDNFYLEALAPGVDPASIDIAVVRNVLTISGEKRRQPEDLKPEAIHRSERAAGKFVRSIELPVEIDPDQVKAEYKHGLLMVTLTKAAAAKPKQIHVSVA</sequence>
<evidence type="ECO:0000256" key="2">
    <source>
        <dbReference type="RuleBase" id="RU003616"/>
    </source>
</evidence>